<evidence type="ECO:0000256" key="3">
    <source>
        <dbReference type="PROSITE-ProRule" id="PRU00169"/>
    </source>
</evidence>
<dbReference type="SMART" id="SM00421">
    <property type="entry name" value="HTH_LUXR"/>
    <property type="match status" value="1"/>
</dbReference>
<dbReference type="Pfam" id="PF00196">
    <property type="entry name" value="GerE"/>
    <property type="match status" value="1"/>
</dbReference>
<protein>
    <submittedName>
        <fullName evidence="7">Response regulator transcription factor</fullName>
    </submittedName>
</protein>
<evidence type="ECO:0000259" key="5">
    <source>
        <dbReference type="PROSITE" id="PS50043"/>
    </source>
</evidence>
<keyword evidence="8" id="KW-1185">Reference proteome</keyword>
<dbReference type="EMBL" id="JAFEJT020000010">
    <property type="protein sequence ID" value="MCH9275429.1"/>
    <property type="molecule type" value="Genomic_DNA"/>
</dbReference>
<feature type="domain" description="HTH luxR-type" evidence="5">
    <location>
        <begin position="193"/>
        <end position="259"/>
    </location>
</feature>
<dbReference type="SUPFAM" id="SSF46894">
    <property type="entry name" value="C-terminal effector domain of the bipartite response regulators"/>
    <property type="match status" value="1"/>
</dbReference>
<dbReference type="RefSeq" id="WP_241513221.1">
    <property type="nucleotide sequence ID" value="NZ_JAFEJT020000010.1"/>
</dbReference>
<dbReference type="Gene3D" id="3.40.50.2300">
    <property type="match status" value="1"/>
</dbReference>
<dbReference type="InterPro" id="IPR001789">
    <property type="entry name" value="Sig_transdc_resp-reg_receiver"/>
</dbReference>
<evidence type="ECO:0000313" key="7">
    <source>
        <dbReference type="EMBL" id="MCH9275429.1"/>
    </source>
</evidence>
<dbReference type="PROSITE" id="PS50110">
    <property type="entry name" value="RESPONSE_REGULATORY"/>
    <property type="match status" value="1"/>
</dbReference>
<evidence type="ECO:0000256" key="4">
    <source>
        <dbReference type="SAM" id="MobiDB-lite"/>
    </source>
</evidence>
<dbReference type="SUPFAM" id="SSF52172">
    <property type="entry name" value="CheY-like"/>
    <property type="match status" value="1"/>
</dbReference>
<dbReference type="Proteomes" id="UP000710815">
    <property type="component" value="Unassembled WGS sequence"/>
</dbReference>
<evidence type="ECO:0000313" key="8">
    <source>
        <dbReference type="Proteomes" id="UP000710815"/>
    </source>
</evidence>
<reference evidence="7 8" key="1">
    <citation type="journal article" date="2021" name="Environ. Microbiol.">
        <title>Genetic insights into the dark matter of the mammalian gut microbiota through targeted genome reconstruction.</title>
        <authorList>
            <person name="Lugli G.A."/>
            <person name="Alessandri G."/>
            <person name="Milani C."/>
            <person name="Viappiani A."/>
            <person name="Fontana F."/>
            <person name="Tarracchini C."/>
            <person name="Mancabelli L."/>
            <person name="Argentini C."/>
            <person name="Ruiz L."/>
            <person name="Margolles A."/>
            <person name="van Sinderen D."/>
            <person name="Turroni F."/>
            <person name="Ventura M."/>
        </authorList>
    </citation>
    <scope>NUCLEOTIDE SEQUENCE [LARGE SCALE GENOMIC DNA]</scope>
    <source>
        <strain evidence="7 8">MA1</strain>
    </source>
</reference>
<feature type="domain" description="Response regulatory" evidence="6">
    <location>
        <begin position="48"/>
        <end position="166"/>
    </location>
</feature>
<keyword evidence="1 3" id="KW-0597">Phosphoprotein</keyword>
<feature type="modified residue" description="4-aspartylphosphate" evidence="3">
    <location>
        <position position="101"/>
    </location>
</feature>
<proteinExistence type="predicted"/>
<dbReference type="InterPro" id="IPR039420">
    <property type="entry name" value="WalR-like"/>
</dbReference>
<dbReference type="CDD" id="cd17535">
    <property type="entry name" value="REC_NarL-like"/>
    <property type="match status" value="1"/>
</dbReference>
<dbReference type="InterPro" id="IPR016032">
    <property type="entry name" value="Sig_transdc_resp-reg_C-effctor"/>
</dbReference>
<comment type="caution">
    <text evidence="7">The sequence shown here is derived from an EMBL/GenBank/DDBJ whole genome shotgun (WGS) entry which is preliminary data.</text>
</comment>
<dbReference type="InterPro" id="IPR000792">
    <property type="entry name" value="Tscrpt_reg_LuxR_C"/>
</dbReference>
<dbReference type="Pfam" id="PF00072">
    <property type="entry name" value="Response_reg"/>
    <property type="match status" value="1"/>
</dbReference>
<accession>A0ABS9VTJ6</accession>
<reference evidence="7 8" key="2">
    <citation type="journal article" date="2021" name="Syst. Appl. Microbiol.">
        <title>Phylogenetic classification of ten novel species belonging to the genus Bifidobacterium comprising B. phasiani sp. nov., B. pongonis sp. nov., B. saguinibicoloris sp. nov., B. colobi sp. nov., B. simiiventris sp. nov., B. santillanense sp. nov., B. miconis sp. nov., B. amazonense sp. nov., B. pluvialisilvae sp. nov., and B. miconisargentati sp. nov.</title>
        <authorList>
            <person name="Lugli G.A."/>
            <person name="Calvete-Torre I."/>
            <person name="Alessandri G."/>
            <person name="Milani C."/>
            <person name="Turroni F."/>
            <person name="Laiolo P."/>
            <person name="Ossiprandi M.C."/>
            <person name="Margolles A."/>
            <person name="Ruiz L."/>
            <person name="Ventura M."/>
        </authorList>
    </citation>
    <scope>NUCLEOTIDE SEQUENCE [LARGE SCALE GENOMIC DNA]</scope>
    <source>
        <strain evidence="7 8">MA1</strain>
    </source>
</reference>
<dbReference type="InterPro" id="IPR058245">
    <property type="entry name" value="NreC/VraR/RcsB-like_REC"/>
</dbReference>
<dbReference type="SMART" id="SM00448">
    <property type="entry name" value="REC"/>
    <property type="match status" value="1"/>
</dbReference>
<evidence type="ECO:0000256" key="2">
    <source>
        <dbReference type="ARBA" id="ARBA00023125"/>
    </source>
</evidence>
<gene>
    <name evidence="7" type="ORF">JS533_003955</name>
</gene>
<feature type="region of interest" description="Disordered" evidence="4">
    <location>
        <begin position="1"/>
        <end position="46"/>
    </location>
</feature>
<dbReference type="InterPro" id="IPR011006">
    <property type="entry name" value="CheY-like_superfamily"/>
</dbReference>
<sequence>MATASGETNDAGRTPGRVRGGIPPKPAETSAGHATGPADAGDRPDPITVGLIDNDHITVQAMGGGLSHVPWCTVLWVAESGRDALRLCCGDEAWPDVILLDMSLGDMTGAEVCRRIRDENAITPILAMTAYPVDVYARDAADAGAQGIISKADTGRFPSAITTVHGGRTYADPLARDVCFETTRTAHERIRTHAKDSVRLSYQEGAVIDMLIEGKDYAAIAAALGVKTVTVRTYVARAEAKLHAHTLAQVAVRWMNLKRYRDVPRSAAAQTER</sequence>
<organism evidence="7 8">
    <name type="scientific">Bifidobacterium amazonense</name>
    <dbReference type="NCBI Taxonomy" id="2809027"/>
    <lineage>
        <taxon>Bacteria</taxon>
        <taxon>Bacillati</taxon>
        <taxon>Actinomycetota</taxon>
        <taxon>Actinomycetes</taxon>
        <taxon>Bifidobacteriales</taxon>
        <taxon>Bifidobacteriaceae</taxon>
        <taxon>Bifidobacterium</taxon>
    </lineage>
</organism>
<dbReference type="PROSITE" id="PS50043">
    <property type="entry name" value="HTH_LUXR_2"/>
    <property type="match status" value="1"/>
</dbReference>
<dbReference type="PROSITE" id="PS00622">
    <property type="entry name" value="HTH_LUXR_1"/>
    <property type="match status" value="1"/>
</dbReference>
<evidence type="ECO:0000259" key="6">
    <source>
        <dbReference type="PROSITE" id="PS50110"/>
    </source>
</evidence>
<evidence type="ECO:0000256" key="1">
    <source>
        <dbReference type="ARBA" id="ARBA00022553"/>
    </source>
</evidence>
<dbReference type="PANTHER" id="PTHR43214">
    <property type="entry name" value="TWO-COMPONENT RESPONSE REGULATOR"/>
    <property type="match status" value="1"/>
</dbReference>
<name>A0ABS9VTJ6_9BIFI</name>
<keyword evidence="2" id="KW-0238">DNA-binding</keyword>